<evidence type="ECO:0000313" key="8">
    <source>
        <dbReference type="EMBL" id="JAR88684.1"/>
    </source>
</evidence>
<reference evidence="8" key="1">
    <citation type="journal article" date="2018" name="PLoS Negl. Trop. Dis.">
        <title>Sialome diversity of ticks revealed by RNAseq of single tick salivary glands.</title>
        <authorList>
            <person name="Perner J."/>
            <person name="Kropackova S."/>
            <person name="Kopacek P."/>
            <person name="Ribeiro J.M."/>
        </authorList>
    </citation>
    <scope>NUCLEOTIDE SEQUENCE</scope>
    <source>
        <strain evidence="8">Siblings of single egg batch collected in Ceske Budejovice</strain>
        <tissue evidence="8">Salivary glands</tissue>
    </source>
</reference>
<accession>A0A147BD50</accession>
<dbReference type="InterPro" id="IPR000357">
    <property type="entry name" value="HEAT"/>
</dbReference>
<keyword evidence="2" id="KW-0963">Cytoplasm</keyword>
<dbReference type="GO" id="GO:0043248">
    <property type="term" value="P:proteasome assembly"/>
    <property type="evidence" value="ECO:0007669"/>
    <property type="project" value="InterPro"/>
</dbReference>
<evidence type="ECO:0000256" key="4">
    <source>
        <dbReference type="ARBA" id="ARBA00022942"/>
    </source>
</evidence>
<dbReference type="Gene3D" id="1.25.10.10">
    <property type="entry name" value="Leucine-rich Repeat Variant"/>
    <property type="match status" value="4"/>
</dbReference>
<dbReference type="PANTHER" id="PTHR23346:SF19">
    <property type="entry name" value="PROTEASOME ADAPTER AND SCAFFOLD PROTEIN ECM29"/>
    <property type="match status" value="1"/>
</dbReference>
<dbReference type="GO" id="GO:0060090">
    <property type="term" value="F:molecular adaptor activity"/>
    <property type="evidence" value="ECO:0007669"/>
    <property type="project" value="InterPro"/>
</dbReference>
<dbReference type="SUPFAM" id="SSF48371">
    <property type="entry name" value="ARM repeat"/>
    <property type="match status" value="3"/>
</dbReference>
<dbReference type="Pfam" id="PF13001">
    <property type="entry name" value="ECM29_N"/>
    <property type="match status" value="1"/>
</dbReference>
<dbReference type="GO" id="GO:0005634">
    <property type="term" value="C:nucleus"/>
    <property type="evidence" value="ECO:0007669"/>
    <property type="project" value="TreeGrafter"/>
</dbReference>
<sequence length="1811" mass="196899">EAQNDIVLLERVFLRIVTAETDEQFESILGKFLLPILLKLSSTQEGVRKKVMEVLVHVNKRLKSRPRVQLPVEPLLQQYKDPNSSSFVLNFSMIYLKLGFPRLDKARQAELLPSLLACVAGRPQQHQDSLIQLALAAIPHVTLPSNPEARASWLGLPEGSDTLALLRERLLDLLLLPYSGADPSVTGGTAPACLSNQSLARLLPEGPPTPEELEKAKLGALTFVASGVFPERSIVVHLLMAAADSRHSVASAAEMKLKALGSTVDWNDPALVSRLFGLFLGTCAPKGQDLAAIPEDQRRSPANTRIRLKLFPSLLKSREAATQLPLALMVTFNALYSPNNTNVKLKGMALQFVQSMCLHNSEQQLSLVGRQLMTSLLALALPPEELDSKLRVLACAALGQLGRKLPHLASSDLSMLSALFEGLAKEEGEVRMALQEALSMLAPAFQAADSTTQDLVLALVAANVESHNPAVRQAAVGYAATVFGILHVPSRYLLLLATGDSKEEIRKEALKALHPAEGDGPRYPPFPSMLEFIITKAQPGAAPSVHNRDRPFPGLPWNRVQYAEVLRYLRSCLRSGAGLPPADSETDLGREGAPKVLRYLRALLAGSSPLPGHYARLLVGFLPTAPDVSPLCALLELVAAEPKEFAPLLDNQKTALKNLLSSSKEQVRECAAQLVGFLVASRSGEAFLGDVDALCSDARSESLELKQGALLALGFTLARKYRHRNQDNVVDSPRMKAAVEVLCRQFLEASKLPLGAGLLSCCIALGEVGCVATPPFPVGDSEADTPPEDPGLTLLALVRALGTVLHNAKAPAKVREEAARTLGLLCLGQNHFPHARTVLNSLVESSMESPDMEVHFTVGEAICCALLGPTSPLSRDAWATEEEDFVPLPGSSANLEEMAWLVPEILDKFLCNPKPSVRQAACIWTLSLLKRCSHQQPVLDNLKRIQNALLNLLADRSDMTQSIASKGLSLLYELSDEESRGELVSLLLETLTSGRRSTVAVTQDTRLFDEGTLGSAPTGGGLTTYRELCSLATDLNQPDLMYKFMHLANHHAMWNSKKGAAFGFGSIAERAGEQLSERLGDIVPKLYRYRYDPNPGVRASFGSIWASLVKEPHKMVDKYMKEILQDIVQNLTSNEWRVRESSCLALADLLSGRRLDEVLDHVSALWSTLFRVRDDIKESVRKACDTALQALSRACIRTCDVQTGHSGERALEVILPCLAEGLSSPVAEVRQSSLSTLVQLSRGAGVLLRPQLPLLFGALLNALSELEPQVLNQISVRAGADVRDKLDAARVAATKSTPAMETINHCVQFVDASVLTALVPRLVEQAKSSVGLGTRAGCAHLAVALTHQCPLELQPHAGKLLRAFVHGLSDRNATVRRCCATAVGNLAKVAKESDVDRLMAKLRSWYMETDDEAVQWACAHTMQSVARHAPDVLRAHATAALPLVFFAKHAKPLEGKTEEESPAPLWDEVWVEFTAGTESGLKLYLSEVVGLIQQGLECPSWPLRAQAGVTACALAQTLGPFLDWAWTELLLTALLAALSGRTWAGKESLLKALSAVGVNCVAANGDSGDNLPMRSAFLNKVSEALVRECRKENPAYKEQAVSSLAQLVEKHELDYFAPLLEILEPQLRKAADRKRSSEDDDSEGRWDLESQLRFQSVGFEALGQAWPKDPITQEKYQARLCDLLLASFPASTWKVQLSILKALRKFLVRLSWLSPEKRTEYNSGLTSVTSGIVDVACQALDMTKYAALSSEALLLMKDLLEKIKAADVVWVLTPSSANKLKNSVATIAKKDNNLELKSLAQDLADLAMNTC</sequence>
<feature type="domain" description="ECM29 ARM-like repeats" evidence="6">
    <location>
        <begin position="577"/>
        <end position="730"/>
    </location>
</feature>
<dbReference type="PANTHER" id="PTHR23346">
    <property type="entry name" value="TRANSLATIONAL ACTIVATOR GCN1-RELATED"/>
    <property type="match status" value="1"/>
</dbReference>
<dbReference type="Pfam" id="PF02985">
    <property type="entry name" value="HEAT"/>
    <property type="match status" value="1"/>
</dbReference>
<feature type="non-terminal residue" evidence="8">
    <location>
        <position position="1"/>
    </location>
</feature>
<name>A0A147BD50_IXORI</name>
<dbReference type="InterPro" id="IPR016024">
    <property type="entry name" value="ARM-type_fold"/>
</dbReference>
<dbReference type="Pfam" id="PF23731">
    <property type="entry name" value="ARM_ECM29_C"/>
    <property type="match status" value="1"/>
</dbReference>
<organism evidence="8">
    <name type="scientific">Ixodes ricinus</name>
    <name type="common">Common tick</name>
    <name type="synonym">Acarus ricinus</name>
    <dbReference type="NCBI Taxonomy" id="34613"/>
    <lineage>
        <taxon>Eukaryota</taxon>
        <taxon>Metazoa</taxon>
        <taxon>Ecdysozoa</taxon>
        <taxon>Arthropoda</taxon>
        <taxon>Chelicerata</taxon>
        <taxon>Arachnida</taxon>
        <taxon>Acari</taxon>
        <taxon>Parasitiformes</taxon>
        <taxon>Ixodida</taxon>
        <taxon>Ixodoidea</taxon>
        <taxon>Ixodidae</taxon>
        <taxon>Ixodinae</taxon>
        <taxon>Ixodes</taxon>
    </lineage>
</organism>
<evidence type="ECO:0000256" key="2">
    <source>
        <dbReference type="ARBA" id="ARBA00022490"/>
    </source>
</evidence>
<dbReference type="Pfam" id="PF23702">
    <property type="entry name" value="ARM_ECM29"/>
    <property type="match status" value="1"/>
</dbReference>
<protein>
    <submittedName>
        <fullName evidence="8">Putative proteasome-associated protein ecm29 log isoform x1</fullName>
    </submittedName>
</protein>
<dbReference type="InterPro" id="IPR024372">
    <property type="entry name" value="Ecm29_N"/>
</dbReference>
<keyword evidence="4 8" id="KW-0647">Proteasome</keyword>
<dbReference type="Pfam" id="PF24492">
    <property type="entry name" value="HEAT_ECM29"/>
    <property type="match status" value="1"/>
</dbReference>
<dbReference type="GO" id="GO:0005737">
    <property type="term" value="C:cytoplasm"/>
    <property type="evidence" value="ECO:0007669"/>
    <property type="project" value="UniProtKB-SubCell"/>
</dbReference>
<proteinExistence type="predicted"/>
<evidence type="ECO:0000259" key="7">
    <source>
        <dbReference type="Pfam" id="PF24492"/>
    </source>
</evidence>
<comment type="subcellular location">
    <subcellularLocation>
        <location evidence="1">Cytoplasm</location>
    </subcellularLocation>
</comment>
<dbReference type="GO" id="GO:0000502">
    <property type="term" value="C:proteasome complex"/>
    <property type="evidence" value="ECO:0007669"/>
    <property type="project" value="UniProtKB-KW"/>
</dbReference>
<keyword evidence="3" id="KW-0677">Repeat</keyword>
<evidence type="ECO:0000259" key="5">
    <source>
        <dbReference type="Pfam" id="PF13001"/>
    </source>
</evidence>
<dbReference type="GO" id="GO:0036503">
    <property type="term" value="P:ERAD pathway"/>
    <property type="evidence" value="ECO:0007669"/>
    <property type="project" value="TreeGrafter"/>
</dbReference>
<evidence type="ECO:0000256" key="3">
    <source>
        <dbReference type="ARBA" id="ARBA00022737"/>
    </source>
</evidence>
<feature type="domain" description="Proteasome component Ecm29 N-terminal" evidence="5">
    <location>
        <begin position="9"/>
        <end position="497"/>
    </location>
</feature>
<dbReference type="InterPro" id="IPR011989">
    <property type="entry name" value="ARM-like"/>
</dbReference>
<evidence type="ECO:0000259" key="6">
    <source>
        <dbReference type="Pfam" id="PF23702"/>
    </source>
</evidence>
<dbReference type="InterPro" id="IPR055443">
    <property type="entry name" value="HEAT_ECM29"/>
</dbReference>
<evidence type="ECO:0000256" key="1">
    <source>
        <dbReference type="ARBA" id="ARBA00004496"/>
    </source>
</evidence>
<dbReference type="EMBL" id="GEGO01006720">
    <property type="protein sequence ID" value="JAR88684.1"/>
    <property type="molecule type" value="Transcribed_RNA"/>
</dbReference>
<dbReference type="InterPro" id="IPR055444">
    <property type="entry name" value="ARM_ECM29"/>
</dbReference>
<feature type="domain" description="Proteasome adapter and scaffold protein ECM29 HEAT-repeat" evidence="7">
    <location>
        <begin position="1248"/>
        <end position="1407"/>
    </location>
</feature>